<comment type="caution">
    <text evidence="1">The sequence shown here is derived from an EMBL/GenBank/DDBJ whole genome shotgun (WGS) entry which is preliminary data.</text>
</comment>
<dbReference type="EMBL" id="BMAO01002146">
    <property type="protein sequence ID" value="GFQ78616.1"/>
    <property type="molecule type" value="Genomic_DNA"/>
</dbReference>
<gene>
    <name evidence="1" type="ORF">TNCT_298391</name>
</gene>
<sequence length="146" mass="16848">MYCIGINPFAASIWYLVSNSRPAQALYHKHSATITMRKKEPAEYLSHPLVMVPDRKIRSPVALCLIQNSLLKRFVCLALVILDILLGREHAQTIEELKVLICNAFASVTAQMFQNVLCLEIEYRLYIVRVTKGSRIEHLWRIYAKF</sequence>
<dbReference type="Proteomes" id="UP000887116">
    <property type="component" value="Unassembled WGS sequence"/>
</dbReference>
<proteinExistence type="predicted"/>
<protein>
    <submittedName>
        <fullName evidence="1">Uncharacterized protein</fullName>
    </submittedName>
</protein>
<organism evidence="1 2">
    <name type="scientific">Trichonephila clavata</name>
    <name type="common">Joro spider</name>
    <name type="synonym">Nephila clavata</name>
    <dbReference type="NCBI Taxonomy" id="2740835"/>
    <lineage>
        <taxon>Eukaryota</taxon>
        <taxon>Metazoa</taxon>
        <taxon>Ecdysozoa</taxon>
        <taxon>Arthropoda</taxon>
        <taxon>Chelicerata</taxon>
        <taxon>Arachnida</taxon>
        <taxon>Araneae</taxon>
        <taxon>Araneomorphae</taxon>
        <taxon>Entelegynae</taxon>
        <taxon>Araneoidea</taxon>
        <taxon>Nephilidae</taxon>
        <taxon>Trichonephila</taxon>
    </lineage>
</organism>
<evidence type="ECO:0000313" key="1">
    <source>
        <dbReference type="EMBL" id="GFQ78616.1"/>
    </source>
</evidence>
<keyword evidence="2" id="KW-1185">Reference proteome</keyword>
<name>A0A8X6KNG4_TRICU</name>
<reference evidence="1" key="1">
    <citation type="submission" date="2020-07" db="EMBL/GenBank/DDBJ databases">
        <title>Multicomponent nature underlies the extraordinary mechanical properties of spider dragline silk.</title>
        <authorList>
            <person name="Kono N."/>
            <person name="Nakamura H."/>
            <person name="Mori M."/>
            <person name="Yoshida Y."/>
            <person name="Ohtoshi R."/>
            <person name="Malay A.D."/>
            <person name="Moran D.A.P."/>
            <person name="Tomita M."/>
            <person name="Numata K."/>
            <person name="Arakawa K."/>
        </authorList>
    </citation>
    <scope>NUCLEOTIDE SEQUENCE</scope>
</reference>
<accession>A0A8X6KNG4</accession>
<dbReference type="AlphaFoldDB" id="A0A8X6KNG4"/>
<evidence type="ECO:0000313" key="2">
    <source>
        <dbReference type="Proteomes" id="UP000887116"/>
    </source>
</evidence>